<reference evidence="1" key="1">
    <citation type="submission" date="2023-07" db="EMBL/GenBank/DDBJ databases">
        <title>Black Yeasts Isolated from many extreme environments.</title>
        <authorList>
            <person name="Coleine C."/>
            <person name="Stajich J.E."/>
            <person name="Selbmann L."/>
        </authorList>
    </citation>
    <scope>NUCLEOTIDE SEQUENCE</scope>
    <source>
        <strain evidence="1">CCFEE 5714</strain>
    </source>
</reference>
<dbReference type="EMBL" id="JAUTXU010000008">
    <property type="protein sequence ID" value="KAK3723758.1"/>
    <property type="molecule type" value="Genomic_DNA"/>
</dbReference>
<protein>
    <submittedName>
        <fullName evidence="1">Uncharacterized protein</fullName>
    </submittedName>
</protein>
<proteinExistence type="predicted"/>
<evidence type="ECO:0000313" key="2">
    <source>
        <dbReference type="Proteomes" id="UP001281147"/>
    </source>
</evidence>
<name>A0ACC3NVS1_9PEZI</name>
<sequence length="516" mass="56891">MAALDPEKANVAEYPIRTEHSPDSASKESDKLAKVLKSEVLSDENDPDLGKSPEERAAIDKKLMRKVDRWLIPWLCLLYLLSFLDRTNIGNARVAGIEEDLGMEGHDYNNTLTIFFISYALAEPMTNVALKYLTPRIFFTGIIIAWGVVMTLMGLVTSYPGLLVARFALGLAEAGLYPGANYYLSCWYKRSELGIRTATFFAMAALAGSFGGLLAAAISLMDGVGGKAGWAWIFILEGLATTVVGVASWWMVFDWPETARFLSPDDRMRVQRRLAQDGQTHTSETYDKRHIIAALKDWKTYAFAVVWMGNLCPLYSFSLFLPTIIEGLGYAGTTAQLMTVPPYAVAATLTIVIGYVADRVGQRGIFNMAGVTVAAVGFVMLIGSSNHTVQYAGTFLAAAGIYPAIPNTLTWAANNFEGVYKRGVVIGTIVGWGNLNGVVSSNIYLKSESPRFWTGHAVVLTWQVLFLFGGSLFLYLMLGRENKKRLAGERDVWIEGKSAEEVRFLGDERPDFIYTR</sequence>
<accession>A0ACC3NVS1</accession>
<organism evidence="1 2">
    <name type="scientific">Vermiconidia calcicola</name>
    <dbReference type="NCBI Taxonomy" id="1690605"/>
    <lineage>
        <taxon>Eukaryota</taxon>
        <taxon>Fungi</taxon>
        <taxon>Dikarya</taxon>
        <taxon>Ascomycota</taxon>
        <taxon>Pezizomycotina</taxon>
        <taxon>Dothideomycetes</taxon>
        <taxon>Dothideomycetidae</taxon>
        <taxon>Mycosphaerellales</taxon>
        <taxon>Extremaceae</taxon>
        <taxon>Vermiconidia</taxon>
    </lineage>
</organism>
<comment type="caution">
    <text evidence="1">The sequence shown here is derived from an EMBL/GenBank/DDBJ whole genome shotgun (WGS) entry which is preliminary data.</text>
</comment>
<gene>
    <name evidence="1" type="ORF">LTR37_001639</name>
</gene>
<evidence type="ECO:0000313" key="1">
    <source>
        <dbReference type="EMBL" id="KAK3723758.1"/>
    </source>
</evidence>
<dbReference type="Proteomes" id="UP001281147">
    <property type="component" value="Unassembled WGS sequence"/>
</dbReference>
<keyword evidence="2" id="KW-1185">Reference proteome</keyword>